<organism evidence="1 2">
    <name type="scientific">Rhamnella rubrinervis</name>
    <dbReference type="NCBI Taxonomy" id="2594499"/>
    <lineage>
        <taxon>Eukaryota</taxon>
        <taxon>Viridiplantae</taxon>
        <taxon>Streptophyta</taxon>
        <taxon>Embryophyta</taxon>
        <taxon>Tracheophyta</taxon>
        <taxon>Spermatophyta</taxon>
        <taxon>Magnoliopsida</taxon>
        <taxon>eudicotyledons</taxon>
        <taxon>Gunneridae</taxon>
        <taxon>Pentapetalae</taxon>
        <taxon>rosids</taxon>
        <taxon>fabids</taxon>
        <taxon>Rosales</taxon>
        <taxon>Rhamnaceae</taxon>
        <taxon>rhamnoid group</taxon>
        <taxon>Rhamneae</taxon>
        <taxon>Rhamnella</taxon>
    </lineage>
</organism>
<reference evidence="1" key="1">
    <citation type="submission" date="2020-03" db="EMBL/GenBank/DDBJ databases">
        <title>A high-quality chromosome-level genome assembly of a woody plant with both climbing and erect habits, Rhamnella rubrinervis.</title>
        <authorList>
            <person name="Lu Z."/>
            <person name="Yang Y."/>
            <person name="Zhu X."/>
            <person name="Sun Y."/>
        </authorList>
    </citation>
    <scope>NUCLEOTIDE SEQUENCE</scope>
    <source>
        <strain evidence="1">BYM</strain>
        <tissue evidence="1">Leaf</tissue>
    </source>
</reference>
<comment type="caution">
    <text evidence="1">The sequence shown here is derived from an EMBL/GenBank/DDBJ whole genome shotgun (WGS) entry which is preliminary data.</text>
</comment>
<dbReference type="EMBL" id="VOIH02000003">
    <property type="protein sequence ID" value="KAF3451872.1"/>
    <property type="molecule type" value="Genomic_DNA"/>
</dbReference>
<sequence length="152" mass="17142">MGNCIKVLSNPPQEKIKVAVFNGGVEEFEASTSVKITSGPYIGFGLVHHTQPHAPLPPSRKIEPGEVYHLVPQLRQPSKPLVSAKRVEHESCKRHKVKIVVTREQLEQLLLRSAKKFQSGDIVLRFPESFGFEERSPKWRLLLATIPEVRGF</sequence>
<gene>
    <name evidence="1" type="ORF">FNV43_RR07968</name>
</gene>
<evidence type="ECO:0000313" key="2">
    <source>
        <dbReference type="Proteomes" id="UP000796880"/>
    </source>
</evidence>
<accession>A0A8K0HFW9</accession>
<dbReference type="InterPro" id="IPR025322">
    <property type="entry name" value="PADRE_dom"/>
</dbReference>
<dbReference type="Proteomes" id="UP000796880">
    <property type="component" value="Unassembled WGS sequence"/>
</dbReference>
<name>A0A8K0HFW9_9ROSA</name>
<dbReference type="OrthoDB" id="1932977at2759"/>
<evidence type="ECO:0000313" key="1">
    <source>
        <dbReference type="EMBL" id="KAF3451872.1"/>
    </source>
</evidence>
<protein>
    <submittedName>
        <fullName evidence="1">Uncharacterized protein</fullName>
    </submittedName>
</protein>
<keyword evidence="2" id="KW-1185">Reference proteome</keyword>
<dbReference type="Pfam" id="PF14009">
    <property type="entry name" value="PADRE"/>
    <property type="match status" value="1"/>
</dbReference>
<proteinExistence type="predicted"/>
<dbReference type="PANTHER" id="PTHR33148:SF50">
    <property type="entry name" value="DUF4228 DOMAIN-CONTAINING PROTEIN"/>
    <property type="match status" value="1"/>
</dbReference>
<dbReference type="PANTHER" id="PTHR33148">
    <property type="entry name" value="PLASTID MOVEMENT IMPAIRED PROTEIN-RELATED"/>
    <property type="match status" value="1"/>
</dbReference>
<dbReference type="AlphaFoldDB" id="A0A8K0HFW9"/>